<dbReference type="InterPro" id="IPR011333">
    <property type="entry name" value="SKP1/BTB/POZ_sf"/>
</dbReference>
<dbReference type="SMART" id="SM00612">
    <property type="entry name" value="Kelch"/>
    <property type="match status" value="3"/>
</dbReference>
<dbReference type="FunFam" id="1.25.40.420:FF:000001">
    <property type="entry name" value="Kelch-like family member 12"/>
    <property type="match status" value="1"/>
</dbReference>
<dbReference type="SMART" id="SM00875">
    <property type="entry name" value="BACK"/>
    <property type="match status" value="1"/>
</dbReference>
<dbReference type="Gene3D" id="3.30.710.10">
    <property type="entry name" value="Potassium Channel Kv1.1, Chain A"/>
    <property type="match status" value="1"/>
</dbReference>
<evidence type="ECO:0000256" key="2">
    <source>
        <dbReference type="ARBA" id="ARBA00022737"/>
    </source>
</evidence>
<dbReference type="EMBL" id="CARXXK010000003">
    <property type="protein sequence ID" value="CAI6360069.1"/>
    <property type="molecule type" value="Genomic_DNA"/>
</dbReference>
<gene>
    <name evidence="4" type="ORF">MEUPH1_LOCUS15410</name>
</gene>
<dbReference type="Pfam" id="PF07707">
    <property type="entry name" value="BACK"/>
    <property type="match status" value="1"/>
</dbReference>
<dbReference type="InterPro" id="IPR011705">
    <property type="entry name" value="BACK"/>
</dbReference>
<protein>
    <recommendedName>
        <fullName evidence="3">BACK domain-containing protein</fullName>
    </recommendedName>
</protein>
<dbReference type="PANTHER" id="PTHR24412:SF441">
    <property type="entry name" value="KELCH-LIKE PROTEIN 28"/>
    <property type="match status" value="1"/>
</dbReference>
<dbReference type="InterPro" id="IPR015915">
    <property type="entry name" value="Kelch-typ_b-propeller"/>
</dbReference>
<keyword evidence="2" id="KW-0677">Repeat</keyword>
<reference evidence="4 5" key="1">
    <citation type="submission" date="2023-01" db="EMBL/GenBank/DDBJ databases">
        <authorList>
            <person name="Whitehead M."/>
        </authorList>
    </citation>
    <scope>NUCLEOTIDE SEQUENCE [LARGE SCALE GENOMIC DNA]</scope>
</reference>
<feature type="domain" description="BACK" evidence="3">
    <location>
        <begin position="32"/>
        <end position="134"/>
    </location>
</feature>
<evidence type="ECO:0000259" key="3">
    <source>
        <dbReference type="SMART" id="SM00875"/>
    </source>
</evidence>
<dbReference type="PANTHER" id="PTHR24412">
    <property type="entry name" value="KELCH PROTEIN"/>
    <property type="match status" value="1"/>
</dbReference>
<dbReference type="SUPFAM" id="SSF117281">
    <property type="entry name" value="Kelch motif"/>
    <property type="match status" value="1"/>
</dbReference>
<keyword evidence="5" id="KW-1185">Reference proteome</keyword>
<dbReference type="InterPro" id="IPR006652">
    <property type="entry name" value="Kelch_1"/>
</dbReference>
<comment type="caution">
    <text evidence="4">The sequence shown here is derived from an EMBL/GenBank/DDBJ whole genome shotgun (WGS) entry which is preliminary data.</text>
</comment>
<dbReference type="Gene3D" id="1.25.40.420">
    <property type="match status" value="1"/>
</dbReference>
<sequence>MDLLPASILLQLDYVKDVCIEFLKRQLNLSNCLGIKEFSDFYNCTELFSSAEEYIKTHFLKFMETDEFLSLSSEEVINLISCNDINVPFEEKIFECVITWVKHELDCRYDNLPKLMEHVRLSLAPQEYISLKVDEEPLIKNNPKCKDFVNEALNFHIVKKHRHIPMPQTIRNSPRQTGLKFLLAMCDSSGMGNCYTSCFYGVGVINDRIYAVGGDIIGDSQLTSAEVFDVSVQEWRMLPNMSTGRMNLGVGVLNNLLYVVGGYKYPFALKSVECYDPILNIWIPVTQMSTNRRGPGIGVLDGVIYAIGGDCQEYDNSLYLKSVEAYSPITKVWTSIANMHLCRSDPRVVTFNENNLRYDFTLFSTENDLSVGQLLICVHSNLKEISM</sequence>
<dbReference type="Gene3D" id="2.120.10.80">
    <property type="entry name" value="Kelch-type beta propeller"/>
    <property type="match status" value="1"/>
</dbReference>
<evidence type="ECO:0000313" key="5">
    <source>
        <dbReference type="Proteomes" id="UP001160148"/>
    </source>
</evidence>
<dbReference type="Proteomes" id="UP001160148">
    <property type="component" value="Unassembled WGS sequence"/>
</dbReference>
<organism evidence="4 5">
    <name type="scientific">Macrosiphum euphorbiae</name>
    <name type="common">potato aphid</name>
    <dbReference type="NCBI Taxonomy" id="13131"/>
    <lineage>
        <taxon>Eukaryota</taxon>
        <taxon>Metazoa</taxon>
        <taxon>Ecdysozoa</taxon>
        <taxon>Arthropoda</taxon>
        <taxon>Hexapoda</taxon>
        <taxon>Insecta</taxon>
        <taxon>Pterygota</taxon>
        <taxon>Neoptera</taxon>
        <taxon>Paraneoptera</taxon>
        <taxon>Hemiptera</taxon>
        <taxon>Sternorrhyncha</taxon>
        <taxon>Aphidomorpha</taxon>
        <taxon>Aphidoidea</taxon>
        <taxon>Aphididae</taxon>
        <taxon>Macrosiphini</taxon>
        <taxon>Macrosiphum</taxon>
    </lineage>
</organism>
<dbReference type="Pfam" id="PF01344">
    <property type="entry name" value="Kelch_1"/>
    <property type="match status" value="3"/>
</dbReference>
<name>A0AAV0WWN8_9HEMI</name>
<proteinExistence type="predicted"/>
<dbReference type="AlphaFoldDB" id="A0AAV0WWN8"/>
<evidence type="ECO:0000256" key="1">
    <source>
        <dbReference type="ARBA" id="ARBA00022441"/>
    </source>
</evidence>
<evidence type="ECO:0000313" key="4">
    <source>
        <dbReference type="EMBL" id="CAI6360069.1"/>
    </source>
</evidence>
<accession>A0AAV0WWN8</accession>
<keyword evidence="1" id="KW-0880">Kelch repeat</keyword>